<accession>A0A8S9N9M3</accession>
<gene>
    <name evidence="1" type="ORF">F2Q69_00040556</name>
</gene>
<evidence type="ECO:0000313" key="1">
    <source>
        <dbReference type="EMBL" id="KAF3499061.1"/>
    </source>
</evidence>
<protein>
    <submittedName>
        <fullName evidence="1">Uncharacterized protein</fullName>
    </submittedName>
</protein>
<proteinExistence type="predicted"/>
<comment type="caution">
    <text evidence="1">The sequence shown here is derived from an EMBL/GenBank/DDBJ whole genome shotgun (WGS) entry which is preliminary data.</text>
</comment>
<dbReference type="Proteomes" id="UP000712600">
    <property type="component" value="Unassembled WGS sequence"/>
</dbReference>
<evidence type="ECO:0000313" key="2">
    <source>
        <dbReference type="Proteomes" id="UP000712600"/>
    </source>
</evidence>
<dbReference type="AlphaFoldDB" id="A0A8S9N9M3"/>
<name>A0A8S9N9M3_BRACR</name>
<sequence length="277" mass="31807">MKAYLSPYFFTETGPPRSAFGNSSTIGNPLQENRGILMAEIEIAYGPPTTFRRNSDGCKAVRRNSVGIFQSQTAIQRSYIFVGNGHMVRRKFVGKFRRNSDDCIVDQNVVGNSSEYTDELPTTTMVTFFIGISSKSHRKIPTSQKFIGSSSVYSDKFPTTTTVIFFIGMSSKNRRKIPTTHVSSEFRRKWPTEFRRLQFFGFRWKLVGNPSQTSDDIDVCRNLRRNSACFLVVICPVDEDEIPPRTKMKSPLITVERRQMIREMHFIYAKEEMLQIT</sequence>
<dbReference type="EMBL" id="QGKX02001621">
    <property type="protein sequence ID" value="KAF3499061.1"/>
    <property type="molecule type" value="Genomic_DNA"/>
</dbReference>
<organism evidence="1 2">
    <name type="scientific">Brassica cretica</name>
    <name type="common">Mustard</name>
    <dbReference type="NCBI Taxonomy" id="69181"/>
    <lineage>
        <taxon>Eukaryota</taxon>
        <taxon>Viridiplantae</taxon>
        <taxon>Streptophyta</taxon>
        <taxon>Embryophyta</taxon>
        <taxon>Tracheophyta</taxon>
        <taxon>Spermatophyta</taxon>
        <taxon>Magnoliopsida</taxon>
        <taxon>eudicotyledons</taxon>
        <taxon>Gunneridae</taxon>
        <taxon>Pentapetalae</taxon>
        <taxon>rosids</taxon>
        <taxon>malvids</taxon>
        <taxon>Brassicales</taxon>
        <taxon>Brassicaceae</taxon>
        <taxon>Brassiceae</taxon>
        <taxon>Brassica</taxon>
    </lineage>
</organism>
<reference evidence="1" key="1">
    <citation type="submission" date="2019-12" db="EMBL/GenBank/DDBJ databases">
        <title>Genome sequencing and annotation of Brassica cretica.</title>
        <authorList>
            <person name="Studholme D.J."/>
            <person name="Sarris P."/>
        </authorList>
    </citation>
    <scope>NUCLEOTIDE SEQUENCE</scope>
    <source>
        <strain evidence="1">PFS-109/04</strain>
        <tissue evidence="1">Leaf</tissue>
    </source>
</reference>